<evidence type="ECO:0000313" key="5">
    <source>
        <dbReference type="Proteomes" id="UP001500339"/>
    </source>
</evidence>
<organism evidence="4 5">
    <name type="scientific">Clostridium malenominatum</name>
    <dbReference type="NCBI Taxonomy" id="1539"/>
    <lineage>
        <taxon>Bacteria</taxon>
        <taxon>Bacillati</taxon>
        <taxon>Bacillota</taxon>
        <taxon>Clostridia</taxon>
        <taxon>Eubacteriales</taxon>
        <taxon>Clostridiaceae</taxon>
        <taxon>Clostridium</taxon>
    </lineage>
</organism>
<evidence type="ECO:0000256" key="1">
    <source>
        <dbReference type="ARBA" id="ARBA00022801"/>
    </source>
</evidence>
<dbReference type="PANTHER" id="PTHR37294">
    <property type="entry name" value="3'-5' EXORIBONUCLEASE YHAM"/>
    <property type="match status" value="1"/>
</dbReference>
<name>A0ABN1ILK3_9CLOT</name>
<evidence type="ECO:0000313" key="4">
    <source>
        <dbReference type="EMBL" id="GAA0716603.1"/>
    </source>
</evidence>
<accession>A0ABN1ILK3</accession>
<keyword evidence="1" id="KW-0378">Hydrolase</keyword>
<dbReference type="EMBL" id="BAAACF010000001">
    <property type="protein sequence ID" value="GAA0716603.1"/>
    <property type="molecule type" value="Genomic_DNA"/>
</dbReference>
<evidence type="ECO:0000259" key="2">
    <source>
        <dbReference type="Pfam" id="PF01336"/>
    </source>
</evidence>
<keyword evidence="5" id="KW-1185">Reference proteome</keyword>
<comment type="caution">
    <text evidence="4">The sequence shown here is derived from an EMBL/GenBank/DDBJ whole genome shotgun (WGS) entry which is preliminary data.</text>
</comment>
<dbReference type="SUPFAM" id="SSF50249">
    <property type="entry name" value="Nucleic acid-binding proteins"/>
    <property type="match status" value="1"/>
</dbReference>
<proteinExistence type="predicted"/>
<dbReference type="InterPro" id="IPR004365">
    <property type="entry name" value="NA-bd_OB_tRNA"/>
</dbReference>
<dbReference type="InterPro" id="IPR012340">
    <property type="entry name" value="NA-bd_OB-fold"/>
</dbReference>
<gene>
    <name evidence="4" type="ORF">GCM10008905_01310</name>
</gene>
<dbReference type="InterPro" id="IPR050798">
    <property type="entry name" value="YhaM_exoribonuc/phosphodiest"/>
</dbReference>
<dbReference type="Proteomes" id="UP001500339">
    <property type="component" value="Unassembled WGS sequence"/>
</dbReference>
<feature type="domain" description="OB" evidence="2">
    <location>
        <begin position="25"/>
        <end position="91"/>
    </location>
</feature>
<reference evidence="4 5" key="1">
    <citation type="journal article" date="2019" name="Int. J. Syst. Evol. Microbiol.">
        <title>The Global Catalogue of Microorganisms (GCM) 10K type strain sequencing project: providing services to taxonomists for standard genome sequencing and annotation.</title>
        <authorList>
            <consortium name="The Broad Institute Genomics Platform"/>
            <consortium name="The Broad Institute Genome Sequencing Center for Infectious Disease"/>
            <person name="Wu L."/>
            <person name="Ma J."/>
        </authorList>
    </citation>
    <scope>NUCLEOTIDE SEQUENCE [LARGE SCALE GENOMIC DNA]</scope>
    <source>
        <strain evidence="4 5">JCM 1405</strain>
    </source>
</reference>
<feature type="domain" description="HD" evidence="3">
    <location>
        <begin position="168"/>
        <end position="289"/>
    </location>
</feature>
<evidence type="ECO:0000259" key="3">
    <source>
        <dbReference type="Pfam" id="PF01966"/>
    </source>
</evidence>
<dbReference type="Pfam" id="PF01966">
    <property type="entry name" value="HD"/>
    <property type="match status" value="1"/>
</dbReference>
<sequence>MMLKIKDLEELKNGEKVQFDALLSDKRTGWKKDGSPYLLIIIQDSSSTLAFPIWDNYDKYNGTMEVNTVIRVSGIVNRYNGSIQIRNPIIENVNEDIDYSEFVPVYHIPEELIEYFNTIVNNLEEKYKKIAVGATGALNYNEERWSAFINCVAAEKFHGNKRGGLFLHTVGVMKSIEDIIKNYITTPFYMSAKDVINKDRLMLKAIVHDIMKIKEYDYKGIIRRKEIKLDHLVLGAAYVREINSEMGNPICEEELDDICYSILAHHGEFGNFPPKGIEDILLNVADIIDSQVVNAIENKI</sequence>
<protein>
    <submittedName>
        <fullName evidence="4">HD domain-containing protein</fullName>
    </submittedName>
</protein>
<dbReference type="InterPro" id="IPR006674">
    <property type="entry name" value="HD_domain"/>
</dbReference>
<dbReference type="Gene3D" id="1.10.3210.10">
    <property type="entry name" value="Hypothetical protein af1432"/>
    <property type="match status" value="1"/>
</dbReference>
<dbReference type="Pfam" id="PF01336">
    <property type="entry name" value="tRNA_anti-codon"/>
    <property type="match status" value="1"/>
</dbReference>
<dbReference type="PANTHER" id="PTHR37294:SF1">
    <property type="entry name" value="3'-5' EXORIBONUCLEASE YHAM"/>
    <property type="match status" value="1"/>
</dbReference>
<dbReference type="SUPFAM" id="SSF109604">
    <property type="entry name" value="HD-domain/PDEase-like"/>
    <property type="match status" value="1"/>
</dbReference>
<dbReference type="Gene3D" id="2.40.50.140">
    <property type="entry name" value="Nucleic acid-binding proteins"/>
    <property type="match status" value="1"/>
</dbReference>